<dbReference type="Proteomes" id="UP000294562">
    <property type="component" value="Unassembled WGS sequence"/>
</dbReference>
<keyword evidence="3 6" id="KW-0812">Transmembrane</keyword>
<reference evidence="7 8" key="1">
    <citation type="submission" date="2019-03" db="EMBL/GenBank/DDBJ databases">
        <title>Rhodobacteraceae bacterium SM1902, a new member of the family Rhodobacteraceae isolated from Yantai.</title>
        <authorList>
            <person name="Sun Y."/>
        </authorList>
    </citation>
    <scope>NUCLEOTIDE SEQUENCE [LARGE SCALE GENOMIC DNA]</scope>
    <source>
        <strain evidence="7 8">SM1902</strain>
    </source>
</reference>
<comment type="subcellular location">
    <subcellularLocation>
        <location evidence="1">Cell membrane</location>
        <topology evidence="1">Multi-pass membrane protein</topology>
    </subcellularLocation>
</comment>
<dbReference type="PANTHER" id="PTHR30086:SF20">
    <property type="entry name" value="ARGININE EXPORTER PROTEIN ARGO-RELATED"/>
    <property type="match status" value="1"/>
</dbReference>
<evidence type="ECO:0000256" key="4">
    <source>
        <dbReference type="ARBA" id="ARBA00022989"/>
    </source>
</evidence>
<feature type="transmembrane region" description="Helical" evidence="6">
    <location>
        <begin position="176"/>
        <end position="196"/>
    </location>
</feature>
<dbReference type="InterPro" id="IPR001123">
    <property type="entry name" value="LeuE-type"/>
</dbReference>
<evidence type="ECO:0000256" key="1">
    <source>
        <dbReference type="ARBA" id="ARBA00004651"/>
    </source>
</evidence>
<dbReference type="EMBL" id="SMZO01000002">
    <property type="protein sequence ID" value="TDL91315.1"/>
    <property type="molecule type" value="Genomic_DNA"/>
</dbReference>
<sequence>MITFALAVLFLIITPGPGVLSAAGVGAGFGFRTGLRYVGGLFIGTNIVALCVVTGLSAVLLAVPAVRWILMGASLIYLIYLAARIAFAGSKIGFAATRSVPGIGAGILLQVINPKAYVVNTSLFTGFPFAPENLTLELITKALILNAIWIPIHLAWLWLGVSLNRLNLSAPTQRKINFAMAASLLAAVGLAVYAGTTHS</sequence>
<comment type="caution">
    <text evidence="7">The sequence shown here is derived from an EMBL/GenBank/DDBJ whole genome shotgun (WGS) entry which is preliminary data.</text>
</comment>
<dbReference type="OrthoDB" id="7724143at2"/>
<feature type="transmembrane region" description="Helical" evidence="6">
    <location>
        <begin position="38"/>
        <end position="61"/>
    </location>
</feature>
<name>A0A4R6B4E1_9RHOB</name>
<gene>
    <name evidence="7" type="ORF">E2L05_01690</name>
</gene>
<evidence type="ECO:0000256" key="3">
    <source>
        <dbReference type="ARBA" id="ARBA00022692"/>
    </source>
</evidence>
<evidence type="ECO:0000313" key="7">
    <source>
        <dbReference type="EMBL" id="TDL91315.1"/>
    </source>
</evidence>
<dbReference type="RefSeq" id="WP_133341155.1">
    <property type="nucleotide sequence ID" value="NZ_SMZO01000002.1"/>
</dbReference>
<evidence type="ECO:0000256" key="6">
    <source>
        <dbReference type="SAM" id="Phobius"/>
    </source>
</evidence>
<organism evidence="7 8">
    <name type="scientific">Meridianimarinicoccus aquatilis</name>
    <dbReference type="NCBI Taxonomy" id="2552766"/>
    <lineage>
        <taxon>Bacteria</taxon>
        <taxon>Pseudomonadati</taxon>
        <taxon>Pseudomonadota</taxon>
        <taxon>Alphaproteobacteria</taxon>
        <taxon>Rhodobacterales</taxon>
        <taxon>Paracoccaceae</taxon>
        <taxon>Meridianimarinicoccus</taxon>
    </lineage>
</organism>
<keyword evidence="2" id="KW-1003">Cell membrane</keyword>
<dbReference type="PANTHER" id="PTHR30086">
    <property type="entry name" value="ARGININE EXPORTER PROTEIN ARGO"/>
    <property type="match status" value="1"/>
</dbReference>
<dbReference type="AlphaFoldDB" id="A0A4R6B4E1"/>
<evidence type="ECO:0000256" key="2">
    <source>
        <dbReference type="ARBA" id="ARBA00022475"/>
    </source>
</evidence>
<feature type="transmembrane region" description="Helical" evidence="6">
    <location>
        <begin position="143"/>
        <end position="164"/>
    </location>
</feature>
<keyword evidence="4 6" id="KW-1133">Transmembrane helix</keyword>
<dbReference type="GO" id="GO:0015171">
    <property type="term" value="F:amino acid transmembrane transporter activity"/>
    <property type="evidence" value="ECO:0007669"/>
    <property type="project" value="TreeGrafter"/>
</dbReference>
<evidence type="ECO:0000313" key="8">
    <source>
        <dbReference type="Proteomes" id="UP000294562"/>
    </source>
</evidence>
<protein>
    <submittedName>
        <fullName evidence="7">LysE family translocator</fullName>
    </submittedName>
</protein>
<proteinExistence type="predicted"/>
<keyword evidence="5 6" id="KW-0472">Membrane</keyword>
<dbReference type="Pfam" id="PF01810">
    <property type="entry name" value="LysE"/>
    <property type="match status" value="1"/>
</dbReference>
<dbReference type="GO" id="GO:0005886">
    <property type="term" value="C:plasma membrane"/>
    <property type="evidence" value="ECO:0007669"/>
    <property type="project" value="UniProtKB-SubCell"/>
</dbReference>
<evidence type="ECO:0000256" key="5">
    <source>
        <dbReference type="ARBA" id="ARBA00023136"/>
    </source>
</evidence>
<feature type="transmembrane region" description="Helical" evidence="6">
    <location>
        <begin position="68"/>
        <end position="87"/>
    </location>
</feature>
<accession>A0A4R6B4E1</accession>
<keyword evidence="8" id="KW-1185">Reference proteome</keyword>